<dbReference type="InterPro" id="IPR032675">
    <property type="entry name" value="LRR_dom_sf"/>
</dbReference>
<dbReference type="GO" id="GO:0019005">
    <property type="term" value="C:SCF ubiquitin ligase complex"/>
    <property type="evidence" value="ECO:0007669"/>
    <property type="project" value="TreeGrafter"/>
</dbReference>
<dbReference type="OrthoDB" id="2095648at2759"/>
<dbReference type="SUPFAM" id="SSF52047">
    <property type="entry name" value="RNI-like"/>
    <property type="match status" value="1"/>
</dbReference>
<dbReference type="InterPro" id="IPR036047">
    <property type="entry name" value="F-box-like_dom_sf"/>
</dbReference>
<keyword evidence="2" id="KW-1185">Reference proteome</keyword>
<comment type="caution">
    <text evidence="1">The sequence shown here is derived from an EMBL/GenBank/DDBJ whole genome shotgun (WGS) entry which is preliminary data.</text>
</comment>
<dbReference type="SUPFAM" id="SSF81383">
    <property type="entry name" value="F-box domain"/>
    <property type="match status" value="1"/>
</dbReference>
<dbReference type="PANTHER" id="PTHR13318">
    <property type="entry name" value="PARTNER OF PAIRED, ISOFORM B-RELATED"/>
    <property type="match status" value="1"/>
</dbReference>
<sequence>MARTPASSQAASSQDSFEKVFAIPEICGRIARSLDRTTLTSCSRVSREWNASWLPILWRTIDAGKHWRHPAFQEALGRHGDLIRILECSRYDDIGLIFNTDTILCRNLVTLVLPKTTLANQADHVRLIRQNPHLRNLSVSFHDDPSSQYSDLVAAISGLRLLRKIAFDENKTLEVSTLEAILRGCNSSLQELSLKDTYFLKHPFNSAEEFASGLLAISDPATGDSLDPLSRDKDIETKEPFGILSLCMDGVACLQDLLLNLGSRFPLLSRLSLRKTAEVYFSWDFSARLAQRCPKIKHLDISETEDMDDEAIARFISSFPSLQNLQASDTRFGNKSLATLVTGCRDLAVLDITATSGVQGQLVQQLLEKCTQLRELNCWDVSTNVVEMMLGAFRTRRGAAAADGETFIAADGSIIRTGDAYNPDLQGQWMCRGLESLSIRFDYDPSPLTIDEQRLYPVSRARQFVYEQLSKLTGLKYLAMEAEFYANNEEDSLEGEGDYDNERDDGNNNIWIDLSLRSGLETLAPLKNLHTLSYSRLNHKVGMSEIQWMSKNWPNLRLVNGLDEDEDSEIIEWLEKNRPDIDIDDY</sequence>
<protein>
    <recommendedName>
        <fullName evidence="3">F-box domain-containing protein</fullName>
    </recommendedName>
</protein>
<proteinExistence type="predicted"/>
<dbReference type="AlphaFoldDB" id="A0A9P6RLW4"/>
<dbReference type="EMBL" id="JAAAIP010000243">
    <property type="protein sequence ID" value="KAG0321478.1"/>
    <property type="molecule type" value="Genomic_DNA"/>
</dbReference>
<evidence type="ECO:0000313" key="1">
    <source>
        <dbReference type="EMBL" id="KAG0321478.1"/>
    </source>
</evidence>
<gene>
    <name evidence="1" type="ORF">BGZ99_003911</name>
</gene>
<organism evidence="1 2">
    <name type="scientific">Dissophora globulifera</name>
    <dbReference type="NCBI Taxonomy" id="979702"/>
    <lineage>
        <taxon>Eukaryota</taxon>
        <taxon>Fungi</taxon>
        <taxon>Fungi incertae sedis</taxon>
        <taxon>Mucoromycota</taxon>
        <taxon>Mortierellomycotina</taxon>
        <taxon>Mortierellomycetes</taxon>
        <taxon>Mortierellales</taxon>
        <taxon>Mortierellaceae</taxon>
        <taxon>Dissophora</taxon>
    </lineage>
</organism>
<evidence type="ECO:0008006" key="3">
    <source>
        <dbReference type="Google" id="ProtNLM"/>
    </source>
</evidence>
<name>A0A9P6RLW4_9FUNG</name>
<accession>A0A9P6RLW4</accession>
<dbReference type="PANTHER" id="PTHR13318:SF190">
    <property type="entry name" value="PARTNER OF PAIRED, ISOFORM B"/>
    <property type="match status" value="1"/>
</dbReference>
<dbReference type="Gene3D" id="3.80.10.10">
    <property type="entry name" value="Ribonuclease Inhibitor"/>
    <property type="match status" value="2"/>
</dbReference>
<evidence type="ECO:0000313" key="2">
    <source>
        <dbReference type="Proteomes" id="UP000738325"/>
    </source>
</evidence>
<dbReference type="GO" id="GO:0031146">
    <property type="term" value="P:SCF-dependent proteasomal ubiquitin-dependent protein catabolic process"/>
    <property type="evidence" value="ECO:0007669"/>
    <property type="project" value="TreeGrafter"/>
</dbReference>
<reference evidence="1" key="1">
    <citation type="journal article" date="2020" name="Fungal Divers.">
        <title>Resolving the Mortierellaceae phylogeny through synthesis of multi-gene phylogenetics and phylogenomics.</title>
        <authorList>
            <person name="Vandepol N."/>
            <person name="Liber J."/>
            <person name="Desiro A."/>
            <person name="Na H."/>
            <person name="Kennedy M."/>
            <person name="Barry K."/>
            <person name="Grigoriev I.V."/>
            <person name="Miller A.N."/>
            <person name="O'Donnell K."/>
            <person name="Stajich J.E."/>
            <person name="Bonito G."/>
        </authorList>
    </citation>
    <scope>NUCLEOTIDE SEQUENCE</scope>
    <source>
        <strain evidence="1">REB-010B</strain>
    </source>
</reference>
<dbReference type="Proteomes" id="UP000738325">
    <property type="component" value="Unassembled WGS sequence"/>
</dbReference>